<feature type="compositionally biased region" description="Basic and acidic residues" evidence="1">
    <location>
        <begin position="3121"/>
        <end position="3141"/>
    </location>
</feature>
<feature type="region of interest" description="Disordered" evidence="1">
    <location>
        <begin position="3121"/>
        <end position="3147"/>
    </location>
</feature>
<feature type="region of interest" description="Disordered" evidence="1">
    <location>
        <begin position="929"/>
        <end position="986"/>
    </location>
</feature>
<feature type="compositionally biased region" description="Basic residues" evidence="1">
    <location>
        <begin position="1520"/>
        <end position="1532"/>
    </location>
</feature>
<feature type="region of interest" description="Disordered" evidence="1">
    <location>
        <begin position="768"/>
        <end position="889"/>
    </location>
</feature>
<feature type="region of interest" description="Disordered" evidence="1">
    <location>
        <begin position="2013"/>
        <end position="2038"/>
    </location>
</feature>
<feature type="compositionally biased region" description="Polar residues" evidence="1">
    <location>
        <begin position="935"/>
        <end position="949"/>
    </location>
</feature>
<feature type="region of interest" description="Disordered" evidence="1">
    <location>
        <begin position="2406"/>
        <end position="2592"/>
    </location>
</feature>
<feature type="region of interest" description="Disordered" evidence="1">
    <location>
        <begin position="251"/>
        <end position="270"/>
    </location>
</feature>
<feature type="compositionally biased region" description="Basic and acidic residues" evidence="1">
    <location>
        <begin position="476"/>
        <end position="489"/>
    </location>
</feature>
<feature type="compositionally biased region" description="Basic and acidic residues" evidence="1">
    <location>
        <begin position="321"/>
        <end position="331"/>
    </location>
</feature>
<reference evidence="2" key="1">
    <citation type="submission" date="2019-08" db="EMBL/GenBank/DDBJ databases">
        <title>The improved chromosome-level genome for the pearl oyster Pinctada fucata martensii using PacBio sequencing and Hi-C.</title>
        <authorList>
            <person name="Zheng Z."/>
        </authorList>
    </citation>
    <scope>NUCLEOTIDE SEQUENCE</scope>
    <source>
        <strain evidence="2">ZZ-2019</strain>
        <tissue evidence="2">Adductor muscle</tissue>
    </source>
</reference>
<feature type="compositionally biased region" description="Basic and acidic residues" evidence="1">
    <location>
        <begin position="674"/>
        <end position="694"/>
    </location>
</feature>
<feature type="compositionally biased region" description="Polar residues" evidence="1">
    <location>
        <begin position="1165"/>
        <end position="1178"/>
    </location>
</feature>
<feature type="compositionally biased region" description="Basic and acidic residues" evidence="1">
    <location>
        <begin position="1668"/>
        <end position="1678"/>
    </location>
</feature>
<feature type="region of interest" description="Disordered" evidence="1">
    <location>
        <begin position="668"/>
        <end position="710"/>
    </location>
</feature>
<feature type="compositionally biased region" description="Basic and acidic residues" evidence="1">
    <location>
        <begin position="1462"/>
        <end position="1479"/>
    </location>
</feature>
<feature type="compositionally biased region" description="Low complexity" evidence="1">
    <location>
        <begin position="768"/>
        <end position="778"/>
    </location>
</feature>
<feature type="compositionally biased region" description="Acidic residues" evidence="1">
    <location>
        <begin position="1184"/>
        <end position="1200"/>
    </location>
</feature>
<feature type="compositionally biased region" description="Polar residues" evidence="1">
    <location>
        <begin position="2192"/>
        <end position="2205"/>
    </location>
</feature>
<feature type="region of interest" description="Disordered" evidence="1">
    <location>
        <begin position="2963"/>
        <end position="3027"/>
    </location>
</feature>
<feature type="compositionally biased region" description="Basic and acidic residues" evidence="1">
    <location>
        <begin position="806"/>
        <end position="845"/>
    </location>
</feature>
<feature type="compositionally biased region" description="Basic and acidic residues" evidence="1">
    <location>
        <begin position="1201"/>
        <end position="1254"/>
    </location>
</feature>
<feature type="compositionally biased region" description="Basic residues" evidence="1">
    <location>
        <begin position="332"/>
        <end position="343"/>
    </location>
</feature>
<accession>A0AA89BMZ7</accession>
<feature type="compositionally biased region" description="Acidic residues" evidence="1">
    <location>
        <begin position="2561"/>
        <end position="2592"/>
    </location>
</feature>
<keyword evidence="3" id="KW-1185">Reference proteome</keyword>
<feature type="compositionally biased region" description="Polar residues" evidence="1">
    <location>
        <begin position="2134"/>
        <end position="2143"/>
    </location>
</feature>
<evidence type="ECO:0000313" key="2">
    <source>
        <dbReference type="EMBL" id="KAK3084995.1"/>
    </source>
</evidence>
<feature type="compositionally biased region" description="Basic and acidic residues" evidence="1">
    <location>
        <begin position="2499"/>
        <end position="2511"/>
    </location>
</feature>
<feature type="compositionally biased region" description="Basic and acidic residues" evidence="1">
    <location>
        <begin position="2534"/>
        <end position="2553"/>
    </location>
</feature>
<feature type="compositionally biased region" description="Basic residues" evidence="1">
    <location>
        <begin position="1631"/>
        <end position="1652"/>
    </location>
</feature>
<feature type="compositionally biased region" description="Polar residues" evidence="1">
    <location>
        <begin position="506"/>
        <end position="515"/>
    </location>
</feature>
<feature type="compositionally biased region" description="Basic and acidic residues" evidence="1">
    <location>
        <begin position="1743"/>
        <end position="1756"/>
    </location>
</feature>
<feature type="compositionally biased region" description="Basic and acidic residues" evidence="1">
    <location>
        <begin position="1394"/>
        <end position="1411"/>
    </location>
</feature>
<feature type="compositionally biased region" description="Polar residues" evidence="1">
    <location>
        <begin position="2979"/>
        <end position="3009"/>
    </location>
</feature>
<feature type="compositionally biased region" description="Basic and acidic residues" evidence="1">
    <location>
        <begin position="1076"/>
        <end position="1092"/>
    </location>
</feature>
<feature type="region of interest" description="Disordered" evidence="1">
    <location>
        <begin position="1035"/>
        <end position="1936"/>
    </location>
</feature>
<feature type="compositionally biased region" description="Basic and acidic residues" evidence="1">
    <location>
        <begin position="1835"/>
        <end position="1863"/>
    </location>
</feature>
<evidence type="ECO:0000313" key="3">
    <source>
        <dbReference type="Proteomes" id="UP001186944"/>
    </source>
</evidence>
<feature type="compositionally biased region" description="Polar residues" evidence="1">
    <location>
        <begin position="2447"/>
        <end position="2458"/>
    </location>
</feature>
<feature type="compositionally biased region" description="Basic and acidic residues" evidence="1">
    <location>
        <begin position="2146"/>
        <end position="2166"/>
    </location>
</feature>
<feature type="region of interest" description="Disordered" evidence="1">
    <location>
        <begin position="556"/>
        <end position="599"/>
    </location>
</feature>
<feature type="compositionally biased region" description="Basic and acidic residues" evidence="1">
    <location>
        <begin position="370"/>
        <end position="445"/>
    </location>
</feature>
<feature type="region of interest" description="Disordered" evidence="1">
    <location>
        <begin position="321"/>
        <end position="515"/>
    </location>
</feature>
<comment type="caution">
    <text evidence="2">The sequence shown here is derived from an EMBL/GenBank/DDBJ whole genome shotgun (WGS) entry which is preliminary data.</text>
</comment>
<feature type="compositionally biased region" description="Polar residues" evidence="1">
    <location>
        <begin position="446"/>
        <end position="475"/>
    </location>
</feature>
<feature type="compositionally biased region" description="Basic and acidic residues" evidence="1">
    <location>
        <begin position="1422"/>
        <end position="1434"/>
    </location>
</feature>
<feature type="compositionally biased region" description="Polar residues" evidence="1">
    <location>
        <begin position="1050"/>
        <end position="1059"/>
    </location>
</feature>
<feature type="compositionally biased region" description="Polar residues" evidence="1">
    <location>
        <begin position="846"/>
        <end position="858"/>
    </location>
</feature>
<evidence type="ECO:0000256" key="1">
    <source>
        <dbReference type="SAM" id="MobiDB-lite"/>
    </source>
</evidence>
<feature type="compositionally biased region" description="Basic residues" evidence="1">
    <location>
        <begin position="1760"/>
        <end position="1776"/>
    </location>
</feature>
<feature type="compositionally biased region" description="Basic and acidic residues" evidence="1">
    <location>
        <begin position="586"/>
        <end position="599"/>
    </location>
</feature>
<feature type="region of interest" description="Disordered" evidence="1">
    <location>
        <begin position="2285"/>
        <end position="2331"/>
    </location>
</feature>
<feature type="compositionally biased region" description="Basic and acidic residues" evidence="1">
    <location>
        <begin position="253"/>
        <end position="268"/>
    </location>
</feature>
<proteinExistence type="predicted"/>
<feature type="compositionally biased region" description="Polar residues" evidence="1">
    <location>
        <begin position="53"/>
        <end position="74"/>
    </location>
</feature>
<feature type="compositionally biased region" description="Basic and acidic residues" evidence="1">
    <location>
        <begin position="863"/>
        <end position="886"/>
    </location>
</feature>
<feature type="compositionally biased region" description="Basic and acidic residues" evidence="1">
    <location>
        <begin position="1787"/>
        <end position="1828"/>
    </location>
</feature>
<name>A0AA89BMZ7_PINIB</name>
<dbReference type="Proteomes" id="UP001186944">
    <property type="component" value="Unassembled WGS sequence"/>
</dbReference>
<feature type="compositionally biased region" description="Polar residues" evidence="1">
    <location>
        <begin position="1267"/>
        <end position="1277"/>
    </location>
</feature>
<feature type="compositionally biased region" description="Basic and acidic residues" evidence="1">
    <location>
        <begin position="1549"/>
        <end position="1604"/>
    </location>
</feature>
<feature type="compositionally biased region" description="Basic and acidic residues" evidence="1">
    <location>
        <begin position="3010"/>
        <end position="3021"/>
    </location>
</feature>
<feature type="compositionally biased region" description="Basic and acidic residues" evidence="1">
    <location>
        <begin position="974"/>
        <end position="986"/>
    </location>
</feature>
<feature type="compositionally biased region" description="Basic and acidic residues" evidence="1">
    <location>
        <begin position="782"/>
        <end position="795"/>
    </location>
</feature>
<gene>
    <name evidence="2" type="ORF">FSP39_022601</name>
</gene>
<feature type="compositionally biased region" description="Basic and acidic residues" evidence="1">
    <location>
        <begin position="2207"/>
        <end position="2234"/>
    </location>
</feature>
<feature type="region of interest" description="Disordered" evidence="1">
    <location>
        <begin position="2051"/>
        <end position="2250"/>
    </location>
</feature>
<feature type="compositionally biased region" description="Polar residues" evidence="1">
    <location>
        <begin position="2093"/>
        <end position="2106"/>
    </location>
</feature>
<feature type="compositionally biased region" description="Polar residues" evidence="1">
    <location>
        <begin position="956"/>
        <end position="966"/>
    </location>
</feature>
<feature type="compositionally biased region" description="Basic and acidic residues" evidence="1">
    <location>
        <begin position="701"/>
        <end position="710"/>
    </location>
</feature>
<feature type="region of interest" description="Disordered" evidence="1">
    <location>
        <begin position="2841"/>
        <end position="2900"/>
    </location>
</feature>
<feature type="compositionally biased region" description="Basic residues" evidence="1">
    <location>
        <begin position="2795"/>
        <end position="2804"/>
    </location>
</feature>
<feature type="compositionally biased region" description="Basic and acidic residues" evidence="1">
    <location>
        <begin position="1490"/>
        <end position="1502"/>
    </location>
</feature>
<feature type="region of interest" description="Disordered" evidence="1">
    <location>
        <begin position="35"/>
        <end position="97"/>
    </location>
</feature>
<feature type="region of interest" description="Disordered" evidence="1">
    <location>
        <begin position="2788"/>
        <end position="2813"/>
    </location>
</feature>
<feature type="compositionally biased region" description="Basic and acidic residues" evidence="1">
    <location>
        <begin position="1298"/>
        <end position="1318"/>
    </location>
</feature>
<sequence length="3147" mass="352812">MEPTQRRFYLCVDASCDFKTSVRTEMDTHIESAHAQVTRLRSGPPSRGRHLSTALSNTQSDFQRESTLQQQDIQPTRRKKNYDGLSEQDTARKEDNDEALDMQKGTVAMQKKKGNGSRTIFKTTRSQTVTKFTRYRTIAKTILSEKVDEDRSTLSLRETGEECPIRSYGSVVFTSFHTVPRNAPKRLASGLKSLKMSLCKTKSELRRLRHKVVSRKILLGASNATLDLTLAECEMYYKNFKENLKEIPVSTKELSDSKQEESLSKDQEVNSVQDQIANLIKEDMVNSAKDEDVNDKINDKELNSAINQKINSFKDQKVNSAKDLKVNSAKDRKVKSAKNKKSNSSKDQKVNSAKDQRVNSGKDQIVNSAKDQRLILAKDQKVNSAKDQKVKSSKYDEVNSVKDHKVNSANDDEVKSAKDQTVKSTNDEKVNSAKDNEVNSAKEQEVNSAGDQKVNLTNNQEQHSSENPTGNQKVNSTKDQKVNSTKDQKVISAKSQVFDSAEVHESNSASKQNFNSVKNQEVDLAFLEKEMGSGERPQLKDFPILKSLLESFRNTSQDKNEKGFGTQEKDELESTIASMKRKKTRIGSEKKKMKLKDMTLKSRSEVKEKLSVDVNQCDINGVQGSISRSKKSVRRKKESTYSKLKKRNKLRLAKNRAASEVKRLSTIMETEEQEGTHVEKKSNEIKKCPSEKISKTKKSSSKHECENHIEQTRVDKEKSLKTKSKFINDGKEKKEFNLSQYKVQTVDQQDSIYHALLSGKPIEQSILKSQGSSLSQKSFTKRSNDQKHSGTDVKRQKVNSGFKRTKSIDHKSKSRSASEIHENDLHKVQRRSVEQSSSDYRRDVQDSQQIQGCNTSNGRKQKEKSLSAKKDGKKSINRKRSDEHIYEYGSDPEQQLFVGHYVRVKSPSLAKKARQKNLEKIMAKISNEDQDRNVTKTQCTGSQLDNVATSHDEQNLSKANRTTDQIGQACHNPQKQDKVCPENSKTDECVPEDLGMQITADSESLRLNETLPSECGKGRENEETVNEQEIANLNQVNKTLPDLGSKMENNENPVKSKASSSEDEVPSKSITIISEDDVKSQNKRSSSEDVVKSKSKTSSSEDEVKSKSKTSSSEDEIKSKSKASSSEDKTKSKQSKKTSRKSSPRRLSPRRLSSRRSSPRRKQDNSSSVIELVQQTASLAIGEESSEEIPEVLEDAEEESGEKSKDKNIFGKKNDEDSIQKSEDSNENEDKGQLENTVRRDKDSTEEDVRKEEFSYEEVVNVGKTGEVNSKGEQLVQNERIEETSEEDPNTEVQKIFDGNKEEQTKDVRNTEKRTREEVSEETTISPLGTGNEQNGNEGINVREKLRSRTVGKTQKQKREDVRTNSANIIPDEEEAVAEINKRIVPKSSTVDLNSKEESNEEGKDDIDISENKISNTPIAKRRSEEGCDEKEVRSLTALDEEEAVAEINKRIVPKSSTVDLNSKEESNEEGKDDIDISENKISNTPITKRRSEEGCDEKEVRSLTALVQEQKSEDELNIKRKLRSRSARKTGKQQIKENAKNSAVDTDDAMHYEDKSKDEKKTEVEKRKVDQRITQEFSGKEKKAREETGREENIVKDSDENEKLNSAQGVNGEVIKLPIGSVQDQTNSLKRSKIKPKRRRRPVRKSVRQRSKGNACSTIDAIMTNEDVNKEREKSKVDISALEQSKNQVAIVEKEKSTEESRLKDKNGMDNANEEESNSSAGKNGSKEQAYEDIIGTPTTSLHEEQNHLHEEMETSQKLTRKCVQRAGNKRRKGKTVNSSSCGVTQDDKNEQQEKYQDDLSKVINQEERREEGNSREESSGGKKDDMNITMEEDTCKAVGEEKERLEQEKVGIEKESPQRELRIRHKRRSKSLSNGTRLSGKAPRQDDEVDSSEDRDTLMFNKYGDDVALNVKSREGASSVIGDVPLNPSEEKESLNGGIYSVDVKAKSIAPEKIVPPVTVKDISPILQKDPVSCVNEESIPKLTNCNVKPSRKRRHPQLYGYIKSKKFRKAKGSKPLVKNEKDLSEASDVQETEKEMIPLQSEIERAIHAEIDDTETTGTMTGEKEIEYLSESLPQRKGIHDDASERLPQATVNGEGSCASTNDGIHELTTEGQFENEEDTSSSDQHDISDNGDNGSNVTESDIETRAEDVLHNEVKETEREENGCSDADAYTESKDNGSVNSDSKEASSDFNETNMLNTNVPSECDKEALEDTKRDADVHDNVNDPYEKIGMKTNSAKNKGKVDDVQDSELNSTAHMEVSDSSVDGSRNGCVTDDNITDFSSVCNDGAGGRQSFNQKDDSNVDQCYDDVDSESVNKDSTSNKSLEDMKDGVSIDVSENKPLPAAVDNNITLEGIESESYCEALDVSTDMNRDGSMNIRRDSSIPGDVVDEESLNCAKEQVPCAYDGNLPLRSGTRNEENDSCTEGDVAYEKNMIGTEEPRPSQADESSSSDQGEGNSKLDGREGLAESSEEDVRAFVNTQDITDGDACEETNNFFEDDKTHDASDQIETKSTQSESVFPPLMEDEVVSSEGDQHHTSRVIKDNIGVHDNDGENLSEMTQDEDETKDESGEESADEVDVENVSDDAWEEDQSDVVPIAMRKEYIVKLLEEKKKKWDPLNMYSRGFDSRQENKSRENACIHNYAMEPVIHPPQLSSNSERAKCAKPENTQASATQSSMIMHAGRKSSLHPDFREQNISHVRALFKQTPNSTSTKTRKQKEGTLPPINFMLRARTCKEGRQKCWIAADTDAIHGFTPRQILSKNDGQVADEELESGCSKNVLRESHVNCKETDKKQRRGSRGRNSRGSDGSTPLYLVQPKVRLCIEQCTAEFSRQSESFVQGYDGEGSETESSSLKKPSQCERTEEDDKGIEADKAEETSSNSEIESGFDTGSDLNLDNTLRSPSSHVLLSSDDLQLPAYNDNRSQSSCSESYQSLLSFNSPDKILSPDPNLPETEPDFTLSMDEQRESESQSEEGIHITNSQLDCDSLSEVGTDQQTDVGTEQSSTSQGEKESQEERDTAVTDGQLNCDTISEFEVEQNSNESSTEVEHTYNNDDLDRQATIQNEEYGSCEMMCPPPKMTRSQARSRLPTGFKEMQALMTNSSYIPGYNPYVQLYSDVPRGRSKDGVGKANGKDHAERTSRRVRFY</sequence>
<feature type="compositionally biased region" description="Basic and acidic residues" evidence="1">
    <location>
        <begin position="344"/>
        <end position="357"/>
    </location>
</feature>
<dbReference type="EMBL" id="VSWD01000013">
    <property type="protein sequence ID" value="KAK3084995.1"/>
    <property type="molecule type" value="Genomic_DNA"/>
</dbReference>
<feature type="compositionally biased region" description="Basic and acidic residues" evidence="1">
    <location>
        <begin position="1693"/>
        <end position="1709"/>
    </location>
</feature>
<feature type="compositionally biased region" description="Basic and acidic residues" evidence="1">
    <location>
        <begin position="1115"/>
        <end position="1131"/>
    </location>
</feature>
<feature type="compositionally biased region" description="Basic residues" evidence="1">
    <location>
        <begin position="1132"/>
        <end position="1160"/>
    </location>
</feature>
<protein>
    <submittedName>
        <fullName evidence="2">Uncharacterized protein</fullName>
    </submittedName>
</protein>
<feature type="compositionally biased region" description="Polar residues" evidence="1">
    <location>
        <begin position="358"/>
        <end position="369"/>
    </location>
</feature>
<feature type="compositionally biased region" description="Polar residues" evidence="1">
    <location>
        <begin position="1322"/>
        <end position="1338"/>
    </location>
</feature>
<organism evidence="2 3">
    <name type="scientific">Pinctada imbricata</name>
    <name type="common">Atlantic pearl-oyster</name>
    <name type="synonym">Pinctada martensii</name>
    <dbReference type="NCBI Taxonomy" id="66713"/>
    <lineage>
        <taxon>Eukaryota</taxon>
        <taxon>Metazoa</taxon>
        <taxon>Spiralia</taxon>
        <taxon>Lophotrochozoa</taxon>
        <taxon>Mollusca</taxon>
        <taxon>Bivalvia</taxon>
        <taxon>Autobranchia</taxon>
        <taxon>Pteriomorphia</taxon>
        <taxon>Pterioida</taxon>
        <taxon>Pterioidea</taxon>
        <taxon>Pteriidae</taxon>
        <taxon>Pinctada</taxon>
    </lineage>
</organism>